<dbReference type="GO" id="GO:0003700">
    <property type="term" value="F:DNA-binding transcription factor activity"/>
    <property type="evidence" value="ECO:0007669"/>
    <property type="project" value="InterPro"/>
</dbReference>
<comment type="caution">
    <text evidence="6">The sequence shown here is derived from an EMBL/GenBank/DDBJ whole genome shotgun (WGS) entry which is preliminary data.</text>
</comment>
<evidence type="ECO:0000256" key="4">
    <source>
        <dbReference type="RuleBase" id="RU004020"/>
    </source>
</evidence>
<evidence type="ECO:0000313" key="6">
    <source>
        <dbReference type="EMBL" id="KAF0733703.1"/>
    </source>
</evidence>
<dbReference type="Pfam" id="PF00447">
    <property type="entry name" value="HSF_DNA-bind"/>
    <property type="match status" value="1"/>
</dbReference>
<organism evidence="6 7">
    <name type="scientific">Aphanomyces euteiches</name>
    <dbReference type="NCBI Taxonomy" id="100861"/>
    <lineage>
        <taxon>Eukaryota</taxon>
        <taxon>Sar</taxon>
        <taxon>Stramenopiles</taxon>
        <taxon>Oomycota</taxon>
        <taxon>Saprolegniomycetes</taxon>
        <taxon>Saprolegniales</taxon>
        <taxon>Verrucalvaceae</taxon>
        <taxon>Aphanomyces</taxon>
    </lineage>
</organism>
<evidence type="ECO:0000313" key="7">
    <source>
        <dbReference type="Proteomes" id="UP000481153"/>
    </source>
</evidence>
<reference evidence="6 7" key="1">
    <citation type="submission" date="2019-07" db="EMBL/GenBank/DDBJ databases">
        <title>Genomics analysis of Aphanomyces spp. identifies a new class of oomycete effector associated with host adaptation.</title>
        <authorList>
            <person name="Gaulin E."/>
        </authorList>
    </citation>
    <scope>NUCLEOTIDE SEQUENCE [LARGE SCALE GENOMIC DNA]</scope>
    <source>
        <strain evidence="6 7">ATCC 201684</strain>
    </source>
</reference>
<feature type="domain" description="HSF-type DNA-binding" evidence="5">
    <location>
        <begin position="13"/>
        <end position="107"/>
    </location>
</feature>
<keyword evidence="7" id="KW-1185">Reference proteome</keyword>
<dbReference type="InterPro" id="IPR036388">
    <property type="entry name" value="WH-like_DNA-bd_sf"/>
</dbReference>
<dbReference type="InterPro" id="IPR036390">
    <property type="entry name" value="WH_DNA-bd_sf"/>
</dbReference>
<evidence type="ECO:0000256" key="3">
    <source>
        <dbReference type="ARBA" id="ARBA00023242"/>
    </source>
</evidence>
<protein>
    <recommendedName>
        <fullName evidence="5">HSF-type DNA-binding domain-containing protein</fullName>
    </recommendedName>
</protein>
<gene>
    <name evidence="6" type="ORF">Ae201684_009275</name>
</gene>
<dbReference type="AlphaFoldDB" id="A0A6G0X1G7"/>
<proteinExistence type="inferred from homology"/>
<accession>A0A6G0X1G7</accession>
<dbReference type="Proteomes" id="UP000481153">
    <property type="component" value="Unassembled WGS sequence"/>
</dbReference>
<keyword evidence="2" id="KW-0238">DNA-binding</keyword>
<name>A0A6G0X1G7_9STRA</name>
<dbReference type="GO" id="GO:0005634">
    <property type="term" value="C:nucleus"/>
    <property type="evidence" value="ECO:0007669"/>
    <property type="project" value="UniProtKB-SubCell"/>
</dbReference>
<dbReference type="VEuPathDB" id="FungiDB:AeMF1_016144"/>
<dbReference type="EMBL" id="VJMJ01000119">
    <property type="protein sequence ID" value="KAF0733703.1"/>
    <property type="molecule type" value="Genomic_DNA"/>
</dbReference>
<keyword evidence="3" id="KW-0539">Nucleus</keyword>
<dbReference type="GO" id="GO:0043565">
    <property type="term" value="F:sequence-specific DNA binding"/>
    <property type="evidence" value="ECO:0007669"/>
    <property type="project" value="InterPro"/>
</dbReference>
<evidence type="ECO:0000256" key="1">
    <source>
        <dbReference type="ARBA" id="ARBA00004123"/>
    </source>
</evidence>
<evidence type="ECO:0000259" key="5">
    <source>
        <dbReference type="SMART" id="SM00415"/>
    </source>
</evidence>
<dbReference type="InterPro" id="IPR000232">
    <property type="entry name" value="HSF_DNA-bd"/>
</dbReference>
<dbReference type="SUPFAM" id="SSF46785">
    <property type="entry name" value="Winged helix' DNA-binding domain"/>
    <property type="match status" value="1"/>
</dbReference>
<sequence>MSTMNSNCSVLTRDSMFIRKLYRILSHENTLVAAWDVCGKQFTIRSISKMEAAILPHYFRSSDLTYSSFRRQLMAHGFTLVRHSTDSDTFRHPLYTRSTALNKRPRKPTTNSTSVPCPPVVEDNLWQVLASACLYSTDSFINPSSVVPQSHSNPLFHQVEPPAIDGWAALSTPAVVCL</sequence>
<comment type="subcellular location">
    <subcellularLocation>
        <location evidence="1">Nucleus</location>
    </subcellularLocation>
</comment>
<dbReference type="SMART" id="SM00415">
    <property type="entry name" value="HSF"/>
    <property type="match status" value="1"/>
</dbReference>
<evidence type="ECO:0000256" key="2">
    <source>
        <dbReference type="ARBA" id="ARBA00023125"/>
    </source>
</evidence>
<comment type="similarity">
    <text evidence="4">Belongs to the HSF family.</text>
</comment>
<dbReference type="Gene3D" id="1.10.10.10">
    <property type="entry name" value="Winged helix-like DNA-binding domain superfamily/Winged helix DNA-binding domain"/>
    <property type="match status" value="1"/>
</dbReference>